<keyword evidence="2" id="KW-1185">Reference proteome</keyword>
<name>A0A8S1IYW6_9CHLO</name>
<dbReference type="Proteomes" id="UP000708148">
    <property type="component" value="Unassembled WGS sequence"/>
</dbReference>
<reference evidence="1" key="1">
    <citation type="submission" date="2020-12" db="EMBL/GenBank/DDBJ databases">
        <authorList>
            <person name="Iha C."/>
        </authorList>
    </citation>
    <scope>NUCLEOTIDE SEQUENCE</scope>
</reference>
<proteinExistence type="predicted"/>
<dbReference type="AlphaFoldDB" id="A0A8S1IYW6"/>
<evidence type="ECO:0000313" key="2">
    <source>
        <dbReference type="Proteomes" id="UP000708148"/>
    </source>
</evidence>
<gene>
    <name evidence="1" type="ORF">OSTQU699_LOCUS1740</name>
</gene>
<accession>A0A8S1IYW6</accession>
<sequence length="279" mass="32005">MTPGGLSVWRGASVRGCEPCSRSGTGGRIGAAEAAARARRVLGRPDFEVRGARQHPSREECKVVAAQMMCKESQKRNRSFKAAAYRTIVEQFFPGQPQAARKDAVVTLDTWRFSSSQSRQPERDTAQEYVDDVYAQMLEEFQKTQEAEELVRQKSTAARKEFKRNARLLAYAEGGSLVRKAQREVGEEEKLPRSSYVHCYYRYFKTPHLALSKVAEALGDPEDVWDAQDENRGELSDLDRLKSAQRRSRSRRLEIPESELEDERHVEPLYRKHLFKHLR</sequence>
<evidence type="ECO:0000313" key="1">
    <source>
        <dbReference type="EMBL" id="CAD7696379.1"/>
    </source>
</evidence>
<comment type="caution">
    <text evidence="1">The sequence shown here is derived from an EMBL/GenBank/DDBJ whole genome shotgun (WGS) entry which is preliminary data.</text>
</comment>
<organism evidence="1 2">
    <name type="scientific">Ostreobium quekettii</name>
    <dbReference type="NCBI Taxonomy" id="121088"/>
    <lineage>
        <taxon>Eukaryota</taxon>
        <taxon>Viridiplantae</taxon>
        <taxon>Chlorophyta</taxon>
        <taxon>core chlorophytes</taxon>
        <taxon>Ulvophyceae</taxon>
        <taxon>TCBD clade</taxon>
        <taxon>Bryopsidales</taxon>
        <taxon>Ostreobineae</taxon>
        <taxon>Ostreobiaceae</taxon>
        <taxon>Ostreobium</taxon>
    </lineage>
</organism>
<dbReference type="EMBL" id="CAJHUC010000471">
    <property type="protein sequence ID" value="CAD7696379.1"/>
    <property type="molecule type" value="Genomic_DNA"/>
</dbReference>
<protein>
    <submittedName>
        <fullName evidence="1">Uncharacterized protein</fullName>
    </submittedName>
</protein>